<accession>A0A2T0XPD8</accession>
<dbReference type="AlphaFoldDB" id="A0A2T0XPD8"/>
<comment type="caution">
    <text evidence="1">The sequence shown here is derived from an EMBL/GenBank/DDBJ whole genome shotgun (WGS) entry which is preliminary data.</text>
</comment>
<evidence type="ECO:0000313" key="2">
    <source>
        <dbReference type="Proteomes" id="UP000238308"/>
    </source>
</evidence>
<sequence>MASSKSFISPGRSTGTHLIGWLDSNSQYGNVLATAQLHLKLKGAIDEALPAPIRGVFDVIKIEAATLTLTVSSAAFAAKFRQLAPSVTKHLNQKGWNFTEVKLKVQGAVDVHTPIKAPREARLLQASDLESFEKLLKSLEPGPLADSVAKLIAHHRRSV</sequence>
<proteinExistence type="predicted"/>
<name>A0A2T0XPD8_9BURK</name>
<dbReference type="Proteomes" id="UP000238308">
    <property type="component" value="Unassembled WGS sequence"/>
</dbReference>
<dbReference type="OrthoDB" id="8521216at2"/>
<dbReference type="InterPro" id="IPR007922">
    <property type="entry name" value="DciA-like"/>
</dbReference>
<protein>
    <submittedName>
        <fullName evidence="1">Uncharacterized protein DUF721</fullName>
    </submittedName>
</protein>
<dbReference type="EMBL" id="PVTV01000003">
    <property type="protein sequence ID" value="PRZ00742.1"/>
    <property type="molecule type" value="Genomic_DNA"/>
</dbReference>
<keyword evidence="2" id="KW-1185">Reference proteome</keyword>
<evidence type="ECO:0000313" key="1">
    <source>
        <dbReference type="EMBL" id="PRZ00742.1"/>
    </source>
</evidence>
<organism evidence="1 2">
    <name type="scientific">Jezberella montanilacus</name>
    <dbReference type="NCBI Taxonomy" id="323426"/>
    <lineage>
        <taxon>Bacteria</taxon>
        <taxon>Pseudomonadati</taxon>
        <taxon>Pseudomonadota</taxon>
        <taxon>Betaproteobacteria</taxon>
        <taxon>Burkholderiales</taxon>
        <taxon>Alcaligenaceae</taxon>
        <taxon>Jezberella</taxon>
    </lineage>
</organism>
<dbReference type="Pfam" id="PF05258">
    <property type="entry name" value="DciA"/>
    <property type="match status" value="1"/>
</dbReference>
<gene>
    <name evidence="1" type="ORF">BCM14_0212</name>
</gene>
<reference evidence="1 2" key="1">
    <citation type="submission" date="2018-03" db="EMBL/GenBank/DDBJ databases">
        <title>Genomic Encyclopedia of Type Strains, Phase III (KMG-III): the genomes of soil and plant-associated and newly described type strains.</title>
        <authorList>
            <person name="Whitman W."/>
        </authorList>
    </citation>
    <scope>NUCLEOTIDE SEQUENCE [LARGE SCALE GENOMIC DNA]</scope>
    <source>
        <strain evidence="1 2">MWH-P2sevCIIIb</strain>
    </source>
</reference>
<dbReference type="RefSeq" id="WP_106226151.1">
    <property type="nucleotide sequence ID" value="NZ_PVTV01000003.1"/>
</dbReference>